<organism evidence="3 4">
    <name type="scientific">Nostocoides jenkinsii Ben 74</name>
    <dbReference type="NCBI Taxonomy" id="1193518"/>
    <lineage>
        <taxon>Bacteria</taxon>
        <taxon>Bacillati</taxon>
        <taxon>Actinomycetota</taxon>
        <taxon>Actinomycetes</taxon>
        <taxon>Micrococcales</taxon>
        <taxon>Intrasporangiaceae</taxon>
        <taxon>Nostocoides</taxon>
    </lineage>
</organism>
<dbReference type="STRING" id="1193518.BN13_1850001"/>
<feature type="transmembrane region" description="Helical" evidence="1">
    <location>
        <begin position="43"/>
        <end position="66"/>
    </location>
</feature>
<dbReference type="SUPFAM" id="SSF56300">
    <property type="entry name" value="Metallo-dependent phosphatases"/>
    <property type="match status" value="1"/>
</dbReference>
<feature type="domain" description="Calcineurin-like phosphoesterase" evidence="2">
    <location>
        <begin position="329"/>
        <end position="500"/>
    </location>
</feature>
<dbReference type="InterPro" id="IPR004843">
    <property type="entry name" value="Calcineurin-like_PHP"/>
</dbReference>
<name>A0A077M5J9_9MICO</name>
<comment type="caution">
    <text evidence="3">The sequence shown here is derived from an EMBL/GenBank/DDBJ whole genome shotgun (WGS) entry which is preliminary data.</text>
</comment>
<dbReference type="Proteomes" id="UP000035720">
    <property type="component" value="Unassembled WGS sequence"/>
</dbReference>
<proteinExistence type="predicted"/>
<keyword evidence="1" id="KW-0472">Membrane</keyword>
<dbReference type="InterPro" id="IPR029052">
    <property type="entry name" value="Metallo-depent_PP-like"/>
</dbReference>
<feature type="transmembrane region" description="Helical" evidence="1">
    <location>
        <begin position="72"/>
        <end position="91"/>
    </location>
</feature>
<keyword evidence="1" id="KW-1133">Transmembrane helix</keyword>
<evidence type="ECO:0000259" key="2">
    <source>
        <dbReference type="Pfam" id="PF00149"/>
    </source>
</evidence>
<feature type="transmembrane region" description="Helical" evidence="1">
    <location>
        <begin position="241"/>
        <end position="262"/>
    </location>
</feature>
<keyword evidence="1" id="KW-0812">Transmembrane</keyword>
<dbReference type="Pfam" id="PF00149">
    <property type="entry name" value="Metallophos"/>
    <property type="match status" value="1"/>
</dbReference>
<feature type="transmembrane region" description="Helical" evidence="1">
    <location>
        <begin position="12"/>
        <end position="31"/>
    </location>
</feature>
<evidence type="ECO:0000256" key="1">
    <source>
        <dbReference type="SAM" id="Phobius"/>
    </source>
</evidence>
<dbReference type="Gene3D" id="3.60.21.10">
    <property type="match status" value="1"/>
</dbReference>
<accession>A0A077M5J9</accession>
<reference evidence="3 4" key="1">
    <citation type="journal article" date="2013" name="ISME J.">
        <title>A metabolic model for members of the genus Tetrasphaera involved in enhanced biological phosphorus removal.</title>
        <authorList>
            <person name="Kristiansen R."/>
            <person name="Nguyen H.T.T."/>
            <person name="Saunders A.M."/>
            <person name="Nielsen J.L."/>
            <person name="Wimmer R."/>
            <person name="Le V.Q."/>
            <person name="McIlroy S.J."/>
            <person name="Petrovski S."/>
            <person name="Seviour R.J."/>
            <person name="Calteau A."/>
            <person name="Nielsen K.L."/>
            <person name="Nielsen P.H."/>
        </authorList>
    </citation>
    <scope>NUCLEOTIDE SEQUENCE [LARGE SCALE GENOMIC DNA]</scope>
    <source>
        <strain evidence="3 4">Ben 74</strain>
    </source>
</reference>
<evidence type="ECO:0000313" key="3">
    <source>
        <dbReference type="EMBL" id="CCI52561.1"/>
    </source>
</evidence>
<feature type="transmembrane region" description="Helical" evidence="1">
    <location>
        <begin position="203"/>
        <end position="229"/>
    </location>
</feature>
<sequence length="611" mass="63640">MLPQLLPAVPPHLITALGALSLLGLAGWPALDTAGLRPLGPAGLRAGILTALVVGLVIAATTPIPYGTYERVVTLILLTHLAAVAARRWWVAGHRLGTRPVRMVAAGSLLALGAGAAGVVATVLVPVSVSTTNYQAHLSFSPNPSDLGQIVVPTVLGDLRATFTGAALGVTVTPQIRATITEALGSPSSSLETLQPSPAEIDAAIRAAVTGLLLRFVVGATVAVLLVVLVRGLTLRRPPGFRTALVALASLIAATAGLGLAVDATYRGSTPREFTATGLLGAVQRNRDLFDDVAARSNQAAPYLRNLVAVSNALRERYEPQPAPETRVLRILLVSDIHAANQYPLMRSLIEEEGVDVVIDSGDLVNFGTLAEGDFAGVFRGIADLGVPYVFVKGNHDATSPTDEAMLRRLDGIPNVVLVQPNSQSYAELTLAGVRIAGFNDPRWYGDDGIGSAEKQKPARAAWLAAFAGRPVPDVVVSHEPWAVQGIPGAGVLVNGHMHSAFREGNRIQVGTFTGGGPFSHFIVAAGGQELIGQPAAFDILDFGADCRVSALTRYRFSGVIEGRPSFTDVTLVNGRSVDSRPVDADRRCAADTAPNVVTIPAAAKTDAASG</sequence>
<dbReference type="AlphaFoldDB" id="A0A077M5J9"/>
<dbReference type="EMBL" id="CAJC01000096">
    <property type="protein sequence ID" value="CCI52561.1"/>
    <property type="molecule type" value="Genomic_DNA"/>
</dbReference>
<evidence type="ECO:0000313" key="4">
    <source>
        <dbReference type="Proteomes" id="UP000035720"/>
    </source>
</evidence>
<keyword evidence="4" id="KW-1185">Reference proteome</keyword>
<protein>
    <submittedName>
        <fullName evidence="3">Putative integral membrane protein</fullName>
    </submittedName>
</protein>
<gene>
    <name evidence="3" type="ORF">BN13_1850001</name>
</gene>
<feature type="transmembrane region" description="Helical" evidence="1">
    <location>
        <begin position="103"/>
        <end position="125"/>
    </location>
</feature>
<dbReference type="GO" id="GO:0016787">
    <property type="term" value="F:hydrolase activity"/>
    <property type="evidence" value="ECO:0007669"/>
    <property type="project" value="InterPro"/>
</dbReference>
<dbReference type="OrthoDB" id="5241348at2"/>
<dbReference type="CDD" id="cd00838">
    <property type="entry name" value="MPP_superfamily"/>
    <property type="match status" value="1"/>
</dbReference>